<comment type="caution">
    <text evidence="1">The sequence shown here is derived from an EMBL/GenBank/DDBJ whole genome shotgun (WGS) entry which is preliminary data.</text>
</comment>
<accession>A0ABT1PSR1</accession>
<sequence length="71" mass="7675">MPDRPNAVVVHPVLYGSRRVTVAGKDIGRAYCTSDLVELLLQAGLGEQVLSLDECDLIEWIGGGPNVWHSS</sequence>
<organism evidence="1 2">
    <name type="scientific">Streptomyces humicola</name>
    <dbReference type="NCBI Taxonomy" id="2953240"/>
    <lineage>
        <taxon>Bacteria</taxon>
        <taxon>Bacillati</taxon>
        <taxon>Actinomycetota</taxon>
        <taxon>Actinomycetes</taxon>
        <taxon>Kitasatosporales</taxon>
        <taxon>Streptomycetaceae</taxon>
        <taxon>Streptomyces</taxon>
    </lineage>
</organism>
<protein>
    <submittedName>
        <fullName evidence="1">Uncharacterized protein</fullName>
    </submittedName>
</protein>
<evidence type="ECO:0000313" key="2">
    <source>
        <dbReference type="Proteomes" id="UP001057702"/>
    </source>
</evidence>
<dbReference type="RefSeq" id="WP_255918439.1">
    <property type="nucleotide sequence ID" value="NZ_JANFNG010000001.1"/>
</dbReference>
<proteinExistence type="predicted"/>
<keyword evidence="2" id="KW-1185">Reference proteome</keyword>
<dbReference type="Proteomes" id="UP001057702">
    <property type="component" value="Unassembled WGS sequence"/>
</dbReference>
<evidence type="ECO:0000313" key="1">
    <source>
        <dbReference type="EMBL" id="MCQ4079595.1"/>
    </source>
</evidence>
<name>A0ABT1PSR1_9ACTN</name>
<dbReference type="EMBL" id="JANFNG010000001">
    <property type="protein sequence ID" value="MCQ4079595.1"/>
    <property type="molecule type" value="Genomic_DNA"/>
</dbReference>
<gene>
    <name evidence="1" type="ORF">NGB36_03000</name>
</gene>
<reference evidence="1" key="1">
    <citation type="submission" date="2022-06" db="EMBL/GenBank/DDBJ databases">
        <title>Draft genome sequence of Streptomyces sp. RB6PN25 isolated from peat swamp forest in Thailand.</title>
        <authorList>
            <person name="Duangmal K."/>
            <person name="Klaysubun C."/>
        </authorList>
    </citation>
    <scope>NUCLEOTIDE SEQUENCE</scope>
    <source>
        <strain evidence="1">RB6PN25</strain>
    </source>
</reference>